<gene>
    <name evidence="1" type="ORF">CWD77_08140</name>
</gene>
<dbReference type="OrthoDB" id="9804786at2"/>
<dbReference type="PANTHER" id="PTHR36510:SF1">
    <property type="entry name" value="GLUTAMATE--CYSTEINE LIGASE 2-RELATED"/>
    <property type="match status" value="1"/>
</dbReference>
<evidence type="ECO:0000313" key="1">
    <source>
        <dbReference type="EMBL" id="PKD43531.1"/>
    </source>
</evidence>
<keyword evidence="1" id="KW-0436">Ligase</keyword>
<organism evidence="1 2">
    <name type="scientific">Rhodohalobacter barkolensis</name>
    <dbReference type="NCBI Taxonomy" id="2053187"/>
    <lineage>
        <taxon>Bacteria</taxon>
        <taxon>Pseudomonadati</taxon>
        <taxon>Balneolota</taxon>
        <taxon>Balneolia</taxon>
        <taxon>Balneolales</taxon>
        <taxon>Balneolaceae</taxon>
        <taxon>Rhodohalobacter</taxon>
    </lineage>
</organism>
<comment type="caution">
    <text evidence="1">The sequence shown here is derived from an EMBL/GenBank/DDBJ whole genome shotgun (WGS) entry which is preliminary data.</text>
</comment>
<dbReference type="EMBL" id="PISP01000002">
    <property type="protein sequence ID" value="PKD43531.1"/>
    <property type="molecule type" value="Genomic_DNA"/>
</dbReference>
<evidence type="ECO:0000313" key="2">
    <source>
        <dbReference type="Proteomes" id="UP000233398"/>
    </source>
</evidence>
<dbReference type="Proteomes" id="UP000233398">
    <property type="component" value="Unassembled WGS sequence"/>
</dbReference>
<name>A0A2N0VH69_9BACT</name>
<dbReference type="Pfam" id="PF04107">
    <property type="entry name" value="GCS2"/>
    <property type="match status" value="1"/>
</dbReference>
<dbReference type="InterPro" id="IPR050141">
    <property type="entry name" value="GCL_type2/YbdK_subfam"/>
</dbReference>
<dbReference type="GO" id="GO:0004357">
    <property type="term" value="F:glutamate-cysteine ligase activity"/>
    <property type="evidence" value="ECO:0007669"/>
    <property type="project" value="InterPro"/>
</dbReference>
<dbReference type="GO" id="GO:0042398">
    <property type="term" value="P:modified amino acid biosynthetic process"/>
    <property type="evidence" value="ECO:0007669"/>
    <property type="project" value="InterPro"/>
</dbReference>
<sequence length="417" mass="48173">MSLLINKNKPLHLFEGFGVELEYIIVNRESLDIMPISDRVLRNSSDKIVNELVLDGVAWSNELALHIIEIKTAGPAKDLSTVGFELQRHVEQIDALLEPFDARLMPGAAHPWMDPFSSVELWPHEYNPIYEAYNRIFDCSGHGWSNVQSTHLNLPFYGEQEFEKLHAALRLVLPLIPAMAASSPIADSERKPFLDFRMEMYRTNAIKIPSITGLIIPEAIFSKEKYQKEVLDKMYREIAPYDPDKILQEEWLNSRGLMPRWDRNSIEVRVMDVQECPTIDLAILEWVVAVTKMFIFEDLYPLEHQRNWHEDELYPILLSTIEHGEKAVITDQKYLNIFGLSTPSISAGDLCEHIFREYITPNSYTSETSEILELIFEEGPLARRILNSLPQTIQKNDLVNTYHRLCECLKYGKPFIP</sequence>
<dbReference type="Gene3D" id="3.30.590.20">
    <property type="match status" value="1"/>
</dbReference>
<keyword evidence="2" id="KW-1185">Reference proteome</keyword>
<dbReference type="InterPro" id="IPR014746">
    <property type="entry name" value="Gln_synth/guanido_kin_cat_dom"/>
</dbReference>
<dbReference type="AlphaFoldDB" id="A0A2N0VH69"/>
<dbReference type="RefSeq" id="WP_101073072.1">
    <property type="nucleotide sequence ID" value="NZ_PISP01000002.1"/>
</dbReference>
<accession>A0A2N0VH69</accession>
<protein>
    <submittedName>
        <fullName evidence="1">Glutamate--cysteine ligase</fullName>
    </submittedName>
</protein>
<proteinExistence type="predicted"/>
<dbReference type="InterPro" id="IPR006336">
    <property type="entry name" value="GCS2"/>
</dbReference>
<reference evidence="1 2" key="1">
    <citation type="submission" date="2017-11" db="EMBL/GenBank/DDBJ databases">
        <title>Rhodohalobacter 15182 sp. nov., isolated from a salt lake.</title>
        <authorList>
            <person name="Han S."/>
        </authorList>
    </citation>
    <scope>NUCLEOTIDE SEQUENCE [LARGE SCALE GENOMIC DNA]</scope>
    <source>
        <strain evidence="1 2">15182</strain>
    </source>
</reference>
<dbReference type="PANTHER" id="PTHR36510">
    <property type="entry name" value="GLUTAMATE--CYSTEINE LIGASE 2-RELATED"/>
    <property type="match status" value="1"/>
</dbReference>
<dbReference type="SUPFAM" id="SSF55931">
    <property type="entry name" value="Glutamine synthetase/guanido kinase"/>
    <property type="match status" value="1"/>
</dbReference>